<reference evidence="3 4" key="1">
    <citation type="submission" date="2019-01" db="EMBL/GenBank/DDBJ databases">
        <title>Sequencing of cultivated peanut Arachis hypogaea provides insights into genome evolution and oil improvement.</title>
        <authorList>
            <person name="Chen X."/>
        </authorList>
    </citation>
    <scope>NUCLEOTIDE SEQUENCE [LARGE SCALE GENOMIC DNA]</scope>
    <source>
        <strain evidence="4">cv. Fuhuasheng</strain>
        <tissue evidence="3">Leaves</tissue>
    </source>
</reference>
<protein>
    <recommendedName>
        <fullName evidence="2">CCHC-type domain-containing protein</fullName>
    </recommendedName>
</protein>
<keyword evidence="1" id="KW-0479">Metal-binding</keyword>
<gene>
    <name evidence="3" type="ORF">Ahy_A09g041540</name>
</gene>
<keyword evidence="1" id="KW-0863">Zinc-finger</keyword>
<organism evidence="3 4">
    <name type="scientific">Arachis hypogaea</name>
    <name type="common">Peanut</name>
    <dbReference type="NCBI Taxonomy" id="3818"/>
    <lineage>
        <taxon>Eukaryota</taxon>
        <taxon>Viridiplantae</taxon>
        <taxon>Streptophyta</taxon>
        <taxon>Embryophyta</taxon>
        <taxon>Tracheophyta</taxon>
        <taxon>Spermatophyta</taxon>
        <taxon>Magnoliopsida</taxon>
        <taxon>eudicotyledons</taxon>
        <taxon>Gunneridae</taxon>
        <taxon>Pentapetalae</taxon>
        <taxon>rosids</taxon>
        <taxon>fabids</taxon>
        <taxon>Fabales</taxon>
        <taxon>Fabaceae</taxon>
        <taxon>Papilionoideae</taxon>
        <taxon>50 kb inversion clade</taxon>
        <taxon>dalbergioids sensu lato</taxon>
        <taxon>Dalbergieae</taxon>
        <taxon>Pterocarpus clade</taxon>
        <taxon>Arachis</taxon>
    </lineage>
</organism>
<dbReference type="PROSITE" id="PS50158">
    <property type="entry name" value="ZF_CCHC"/>
    <property type="match status" value="1"/>
</dbReference>
<evidence type="ECO:0000256" key="1">
    <source>
        <dbReference type="PROSITE-ProRule" id="PRU00047"/>
    </source>
</evidence>
<keyword evidence="4" id="KW-1185">Reference proteome</keyword>
<evidence type="ECO:0000313" key="3">
    <source>
        <dbReference type="EMBL" id="RYR36571.1"/>
    </source>
</evidence>
<dbReference type="Proteomes" id="UP000289738">
    <property type="component" value="Chromosome A09"/>
</dbReference>
<evidence type="ECO:0000259" key="2">
    <source>
        <dbReference type="PROSITE" id="PS50158"/>
    </source>
</evidence>
<name>A0A445BD66_ARAHY</name>
<sequence length="138" mass="15346">MKKVGVHLENNTCTCNMWQLIDIMSLVKFLSTVIARRGDRLEGYIHQSLTMDAFRATYAHSTSPANSEEYWEKFGQVSSISPRLSSQLVVLRHDAVEDGPDGTKVKKRFRVTCAKCGKIGHNSKACKGAPKQRSSSKG</sequence>
<accession>A0A445BD66</accession>
<keyword evidence="1" id="KW-0862">Zinc</keyword>
<dbReference type="AlphaFoldDB" id="A0A445BD66"/>
<feature type="domain" description="CCHC-type" evidence="2">
    <location>
        <begin position="113"/>
        <end position="127"/>
    </location>
</feature>
<evidence type="ECO:0000313" key="4">
    <source>
        <dbReference type="Proteomes" id="UP000289738"/>
    </source>
</evidence>
<proteinExistence type="predicted"/>
<dbReference type="InterPro" id="IPR001878">
    <property type="entry name" value="Znf_CCHC"/>
</dbReference>
<dbReference type="GO" id="GO:0003676">
    <property type="term" value="F:nucleic acid binding"/>
    <property type="evidence" value="ECO:0007669"/>
    <property type="project" value="InterPro"/>
</dbReference>
<dbReference type="EMBL" id="SDMP01000009">
    <property type="protein sequence ID" value="RYR36571.1"/>
    <property type="molecule type" value="Genomic_DNA"/>
</dbReference>
<comment type="caution">
    <text evidence="3">The sequence shown here is derived from an EMBL/GenBank/DDBJ whole genome shotgun (WGS) entry which is preliminary data.</text>
</comment>
<dbReference type="InterPro" id="IPR036875">
    <property type="entry name" value="Znf_CCHC_sf"/>
</dbReference>
<dbReference type="GO" id="GO:0008270">
    <property type="term" value="F:zinc ion binding"/>
    <property type="evidence" value="ECO:0007669"/>
    <property type="project" value="UniProtKB-KW"/>
</dbReference>
<dbReference type="SUPFAM" id="SSF57756">
    <property type="entry name" value="Retrovirus zinc finger-like domains"/>
    <property type="match status" value="1"/>
</dbReference>